<feature type="region of interest" description="Disordered" evidence="10">
    <location>
        <begin position="1138"/>
        <end position="1224"/>
    </location>
</feature>
<dbReference type="GO" id="GO:0005546">
    <property type="term" value="F:phosphatidylinositol-4,5-bisphosphate binding"/>
    <property type="evidence" value="ECO:0007669"/>
    <property type="project" value="TreeGrafter"/>
</dbReference>
<dbReference type="Pfam" id="PF00626">
    <property type="entry name" value="Gelsolin"/>
    <property type="match status" value="1"/>
</dbReference>
<evidence type="ECO:0000256" key="7">
    <source>
        <dbReference type="ARBA" id="ARBA00023136"/>
    </source>
</evidence>
<keyword evidence="8" id="KW-0009">Actin-binding</keyword>
<feature type="compositionally biased region" description="Basic and acidic residues" evidence="10">
    <location>
        <begin position="757"/>
        <end position="810"/>
    </location>
</feature>
<dbReference type="GO" id="GO:0051015">
    <property type="term" value="F:actin filament binding"/>
    <property type="evidence" value="ECO:0007669"/>
    <property type="project" value="InterPro"/>
</dbReference>
<feature type="compositionally biased region" description="Basic and acidic residues" evidence="10">
    <location>
        <begin position="1908"/>
        <end position="1922"/>
    </location>
</feature>
<evidence type="ECO:0000256" key="6">
    <source>
        <dbReference type="ARBA" id="ARBA00022737"/>
    </source>
</evidence>
<proteinExistence type="inferred from homology"/>
<reference evidence="12" key="2">
    <citation type="submission" date="2025-08" db="UniProtKB">
        <authorList>
            <consortium name="Ensembl"/>
        </authorList>
    </citation>
    <scope>IDENTIFICATION</scope>
</reference>
<dbReference type="InterPro" id="IPR007123">
    <property type="entry name" value="Gelsolin-like_dom"/>
</dbReference>
<evidence type="ECO:0000256" key="9">
    <source>
        <dbReference type="ARBA" id="ARBA00023212"/>
    </source>
</evidence>
<reference evidence="12 13" key="1">
    <citation type="submission" date="2020-10" db="EMBL/GenBank/DDBJ databases">
        <title>Pygocentrus nattereri (red-bellied piranha) genome, fPygNat1, primary haplotype.</title>
        <authorList>
            <person name="Myers G."/>
            <person name="Meyer A."/>
            <person name="Karagic N."/>
            <person name="Pippel M."/>
            <person name="Winkler S."/>
            <person name="Tracey A."/>
            <person name="Wood J."/>
            <person name="Formenti G."/>
            <person name="Howe K."/>
            <person name="Fedrigo O."/>
            <person name="Jarvis E.D."/>
        </authorList>
    </citation>
    <scope>NUCLEOTIDE SEQUENCE [LARGE SCALE GENOMIC DNA]</scope>
</reference>
<dbReference type="GO" id="GO:0008154">
    <property type="term" value="P:actin polymerization or depolymerization"/>
    <property type="evidence" value="ECO:0007669"/>
    <property type="project" value="TreeGrafter"/>
</dbReference>
<feature type="compositionally biased region" description="Basic and acidic residues" evidence="10">
    <location>
        <begin position="302"/>
        <end position="325"/>
    </location>
</feature>
<feature type="compositionally biased region" description="Basic and acidic residues" evidence="10">
    <location>
        <begin position="228"/>
        <end position="262"/>
    </location>
</feature>
<dbReference type="InterPro" id="IPR003128">
    <property type="entry name" value="Villin_headpiece"/>
</dbReference>
<evidence type="ECO:0000256" key="3">
    <source>
        <dbReference type="ARBA" id="ARBA00008418"/>
    </source>
</evidence>
<dbReference type="Ensembl" id="ENSPNAT00000062386.1">
    <property type="protein sequence ID" value="ENSPNAP00000070985.1"/>
    <property type="gene ID" value="ENSPNAG00000001871.2"/>
</dbReference>
<feature type="region of interest" description="Disordered" evidence="10">
    <location>
        <begin position="1239"/>
        <end position="1349"/>
    </location>
</feature>
<evidence type="ECO:0000313" key="13">
    <source>
        <dbReference type="Proteomes" id="UP001501920"/>
    </source>
</evidence>
<feature type="compositionally biased region" description="Basic and acidic residues" evidence="10">
    <location>
        <begin position="994"/>
        <end position="1003"/>
    </location>
</feature>
<keyword evidence="5" id="KW-0963">Cytoplasm</keyword>
<feature type="compositionally biased region" description="Basic and acidic residues" evidence="10">
    <location>
        <begin position="163"/>
        <end position="175"/>
    </location>
</feature>
<dbReference type="GO" id="GO:0015629">
    <property type="term" value="C:actin cytoskeleton"/>
    <property type="evidence" value="ECO:0007669"/>
    <property type="project" value="TreeGrafter"/>
</dbReference>
<dbReference type="GO" id="GO:0016020">
    <property type="term" value="C:membrane"/>
    <property type="evidence" value="ECO:0007669"/>
    <property type="project" value="UniProtKB-SubCell"/>
</dbReference>
<feature type="compositionally biased region" description="Basic and acidic residues" evidence="10">
    <location>
        <begin position="1325"/>
        <end position="1337"/>
    </location>
</feature>
<dbReference type="GeneTree" id="ENSGT00940000154653"/>
<feature type="compositionally biased region" description="Low complexity" evidence="10">
    <location>
        <begin position="1613"/>
        <end position="1636"/>
    </location>
</feature>
<name>A0AAR2L377_PYGNA</name>
<feature type="compositionally biased region" description="Basic and acidic residues" evidence="10">
    <location>
        <begin position="1549"/>
        <end position="1581"/>
    </location>
</feature>
<dbReference type="FunFam" id="1.10.950.10:FF:000003">
    <property type="entry name" value="supervillin isoform X2"/>
    <property type="match status" value="1"/>
</dbReference>
<evidence type="ECO:0000259" key="11">
    <source>
        <dbReference type="PROSITE" id="PS51089"/>
    </source>
</evidence>
<feature type="compositionally biased region" description="Low complexity" evidence="10">
    <location>
        <begin position="1648"/>
        <end position="1664"/>
    </location>
</feature>
<feature type="compositionally biased region" description="Low complexity" evidence="10">
    <location>
        <begin position="276"/>
        <end position="290"/>
    </location>
</feature>
<dbReference type="InterPro" id="IPR036180">
    <property type="entry name" value="Gelsolin-like_dom_sf"/>
</dbReference>
<feature type="compositionally biased region" description="Pro residues" evidence="10">
    <location>
        <begin position="1451"/>
        <end position="1466"/>
    </location>
</feature>
<dbReference type="Gene3D" id="1.10.950.10">
    <property type="entry name" value="Villin headpiece domain"/>
    <property type="match status" value="1"/>
</dbReference>
<dbReference type="PANTHER" id="PTHR11977">
    <property type="entry name" value="VILLIN"/>
    <property type="match status" value="1"/>
</dbReference>
<feature type="region of interest" description="Disordered" evidence="10">
    <location>
        <begin position="152"/>
        <end position="347"/>
    </location>
</feature>
<dbReference type="Proteomes" id="UP001501920">
    <property type="component" value="Chromosome 19"/>
</dbReference>
<dbReference type="SUPFAM" id="SSF82754">
    <property type="entry name" value="C-terminal, gelsolin-like domain of Sec23/24"/>
    <property type="match status" value="1"/>
</dbReference>
<dbReference type="GO" id="GO:0051014">
    <property type="term" value="P:actin filament severing"/>
    <property type="evidence" value="ECO:0007669"/>
    <property type="project" value="TreeGrafter"/>
</dbReference>
<feature type="region of interest" description="Disordered" evidence="10">
    <location>
        <begin position="1893"/>
        <end position="1922"/>
    </location>
</feature>
<organism evidence="12 13">
    <name type="scientific">Pygocentrus nattereri</name>
    <name type="common">Red-bellied piranha</name>
    <dbReference type="NCBI Taxonomy" id="42514"/>
    <lineage>
        <taxon>Eukaryota</taxon>
        <taxon>Metazoa</taxon>
        <taxon>Chordata</taxon>
        <taxon>Craniata</taxon>
        <taxon>Vertebrata</taxon>
        <taxon>Euteleostomi</taxon>
        <taxon>Actinopterygii</taxon>
        <taxon>Neopterygii</taxon>
        <taxon>Teleostei</taxon>
        <taxon>Ostariophysi</taxon>
        <taxon>Characiformes</taxon>
        <taxon>Characoidei</taxon>
        <taxon>Pygocentrus</taxon>
    </lineage>
</organism>
<dbReference type="SUPFAM" id="SSF47050">
    <property type="entry name" value="VHP, Villin headpiece domain"/>
    <property type="match status" value="1"/>
</dbReference>
<feature type="compositionally biased region" description="Basic and acidic residues" evidence="10">
    <location>
        <begin position="673"/>
        <end position="704"/>
    </location>
</feature>
<comment type="similarity">
    <text evidence="3">Belongs to the villin/gelsolin family.</text>
</comment>
<evidence type="ECO:0000256" key="1">
    <source>
        <dbReference type="ARBA" id="ARBA00004170"/>
    </source>
</evidence>
<evidence type="ECO:0000256" key="5">
    <source>
        <dbReference type="ARBA" id="ARBA00022490"/>
    </source>
</evidence>
<sequence length="2966" mass="332106">MLKNQWITNYLSHVTQCGQGRGGEPPVKFCNPVLLQTGALSFPKDFEDKNTLVRSVTDIDANLLAVLPKVSELRKHFETAIKTEPKMNRKERIARRLEGIETDVPSALVSGMQHAPGLVTNRLLEEDTPRYTRASDSSEPGIVVRRYSRDELEAAGRQSRPRPRPDHQPPVHPDPEPNPGGPDQSSLSSKAERIARYKAERRRQLSERYGILLDQEADSDYTPRYTRARRESDLSEKQALSDRGRGEKQEVWREEEGHERSTNRSKYSSSGMGRVSMPTDSTPAPDTTPSRSKEQLTTLQAQEKDRRSLDSERERERAMNLENYRRTPGRGPKPSPQEASVTVEMTPAQPARGVAVVAVASSPQTARRASLPSTRYGISPGDLFIEQQAQNILSRQGIRVRERRAREDSLGRASDSGSDASSGRRHPTVTTPYLAPHSEPTNQLRTRSAEPPVQQQNLNAEPLRQLRAQSTERPQYHHTQTTESAGYKLTPEAEPHGVHPNTVGHQTDYRQAQQLSSRCIDIKQSSQIYAPLQQSYSGYFQQPLPGAGPQSEPRYGDSHQSIHVGSVTDQHAHLPPKCEHILHAYGQTKQLVSGYTHGQPSPYGPIGGLPPTYDQAPHSGPAHLPSHPSAPLNEDTVHSSPGPPKMLESHGTSDLQGHPYMTRLVPGREGVESSRRASADHIQAVHREGRTASRADPHSEDLLKSRKAVLPSEIRRREKSVDDTMQRCAEEALESRRSRRISQLEEAKGRGGGRIRQGADDGAGRDRRRVSNLEAREGLDERRVRHLGDEGRGEKRLSQLQDRVGKDEGRISQSQETEGPESRKSMIGQNFERGHRWMDQLDKRQEREVGNINMLDEVQQCTKGRFDGKAGRLEGKRLWGDNIGQREDAKMEVENTNVLQGQDDKSMNRLVVQHGPFGQRMTQVSDEDQKEERNVKELDKMESDGQKVIQKEMSEGYGRRRRISQSENDEGQVRRRRISQLEEDWKGRRVHRISQSDKWDGRDQTCQSSGQGEEGDGDSHLEEAMDPTPPQQQANEPSNQRVTEMGGYLQRGSSLPQARHRGIRDGGDLKPKIRTRSMSDIGVTQRSAVFRTLERAASRESLPIGIHARETGTTNGEVGTLDTRVSVAKLRHSYLENASGRRPELESKVDPTLMEADLAGSVDRERGPRRPRRYITPSDDRKASERFRTQPITSAERLESDRSRLSPAELQKAEADEEKLDERAKMSVAAKRSLFRELEKTAEGSVPKPRSRNAAVERRLRRTQDRSRTQPVTTEEVVIAATSPGSSPQITTQTTTPRIPSPTVVSTTMTSFSLQASSAPGSTPREQEEVVPPKKVESGQGAETEEPDLSTLSLAEKMALFNRLSQPGAQPADGARAELRQRRVNARFQTQPITQGEVDQLQNGVKLEPLSASLVRSVAAVTAQASVATVTSPSMAMTGDVHLGMSTGLPYTPPTQPPPNQPPDNKPPAYERGVRYFSLTESGENRTPELHSPPPAEALSQSAQGKGVVVAVPANEQKQEEESGWGKKIGFAEPPHAFPRTHTLSHAHGRGETEPSHQPERERQREWEKEQEREQKGEKESALIPKRGYLSPDAFQTGQGCSSSDTPEPRLQVRTVSTAAVASRSSSHASHITSHTLPYLQQTLPHISPQSQPQLQSQTKLLQPHSQTSPQTHIRSQPQPYAQTSPQTPPRAQLAPYPDHKSQPQPHLYTDVQSPPPQQTAQAYSEPQRQTPTKAPPQTQPKPQTFIPTQSYSYTPPQTKVPPQTQPKPQYFIPNQPEVQTGPYSQAQPPEISGSGQLGPPEPLASRENQPVANEEPETMTSMSIKERLAMLKKSGEEDWKNRINKKQEVVQEVVSMSEKSSQIWQEQGFKKKEERAVEEFTSSEQVWEPVFASTYSPPPFPSTQKSQDVEHPGQRLGEEGERQMSIEERKQMISTREEAWQSTGKGVANDSAQYTVAARMVKKGLAASSAVISPILSPVSAKLKSSIPAVTKPQEEIEARADMESDKKLDKLETFLGRLNSKVTGLQETTLTVTEKAVKEVMRLDDEIFSKFYRHVADIPRTIASRVPIEEDFDVIFGKQTQKLTSAMVQHKRAVRPSRNVQASRNPLKILAAREDIRHEYTEQRLNIGVLESKRIKQEKMSKSSSLSDAAVAGLASKENYSSVSLRSVSISEQVTNNSAAPYKKLMLMQVKGRRHVQTRLVEPRVSSLNSGDCFLLVTPEHCFVWMGEFANVIERAKASELASFIQLNHDLGCRATQVETIEEGVNSQSPTAAEFWKILGGSSGYQSAGSPEEDELFESAIVETNCVFRLVDDKLLPDDDFWGKVPRSSLLGSKEVLVFDFGSEVYVWHGKEVTLAQRKVAFQLAKHLWNGTFDYTNCDINPLDPGGCNSLIPRKGQGRPDWAIFGRLTEHNETSLFREKFLDWREIASSPPKNGNEQSFEQKVSQGLESRAECCAYDVALMLPVLQSPISMILDGQDVGRGHGPVDSGSEDRLRSLEISTVSVDVWHILEFDYSRLPKQSIGQFHEGDAYVVKWKYMVSAAVGNRQKPEQVRSAGPGREKCCYFFWQGRNSTVSEKGTSALMTIELDEERGAQVQVQQGKEPPCFLQCFNGGMIVHSGKREEEEENIQSEWRLYCVRGEMAVEGHLLEVACHCSSLRSRTSMILLSINRALIYLWHGCKTQTHTREVSRTAADKIKEQRPLEAGLHSSCNVTIHECEEGAEPVGFWEALGRKDRKAYDCMLQDPGKFNFTPRLFQLNSSSGEFVAQEFSYPSRVTGLVSSLPFLQEDLYSAQQPALFLVDNYHEVYLWQGWWPQDTETPGSACIRWDADRKCAMETVLRYCREKNETNPPKSYLIHAGLEPLTFTNMFPSWEHREDIAEITEREAEVCNQIILVEDVLSRLCQSTYPLEALQSRPLPHGVDPLRLEIYLSDQDFEKALEMKREEYEALPGWKQVNVKKAKGLF</sequence>
<feature type="compositionally biased region" description="Basic and acidic residues" evidence="10">
    <location>
        <begin position="731"/>
        <end position="749"/>
    </location>
</feature>
<comment type="subcellular location">
    <subcellularLocation>
        <location evidence="2">Cytoplasm</location>
        <location evidence="2">Cytoskeleton</location>
    </subcellularLocation>
    <subcellularLocation>
        <location evidence="1">Membrane</location>
        <topology evidence="1">Peripheral membrane protein</topology>
    </subcellularLocation>
</comment>
<evidence type="ECO:0000256" key="10">
    <source>
        <dbReference type="SAM" id="MobiDB-lite"/>
    </source>
</evidence>
<feature type="compositionally biased region" description="Polar residues" evidence="10">
    <location>
        <begin position="1594"/>
        <end position="1606"/>
    </location>
</feature>
<feature type="compositionally biased region" description="Low complexity" evidence="10">
    <location>
        <begin position="1282"/>
        <end position="1313"/>
    </location>
</feature>
<dbReference type="GO" id="GO:0051016">
    <property type="term" value="P:barbed-end actin filament capping"/>
    <property type="evidence" value="ECO:0007669"/>
    <property type="project" value="TreeGrafter"/>
</dbReference>
<protein>
    <recommendedName>
        <fullName evidence="11">HP domain-containing protein</fullName>
    </recommendedName>
</protein>
<evidence type="ECO:0000256" key="8">
    <source>
        <dbReference type="ARBA" id="ARBA00023203"/>
    </source>
</evidence>
<keyword evidence="6" id="KW-0677">Repeat</keyword>
<dbReference type="InterPro" id="IPR029006">
    <property type="entry name" value="ADF-H/Gelsolin-like_dom_sf"/>
</dbReference>
<keyword evidence="9" id="KW-0206">Cytoskeleton</keyword>
<keyword evidence="4" id="KW-0117">Actin capping</keyword>
<feature type="region of interest" description="Disordered" evidence="10">
    <location>
        <begin position="731"/>
        <end position="829"/>
    </location>
</feature>
<dbReference type="CDD" id="cd11289">
    <property type="entry name" value="gelsolin_S2_like"/>
    <property type="match status" value="1"/>
</dbReference>
<keyword evidence="13" id="KW-1185">Reference proteome</keyword>
<dbReference type="CDD" id="cd11280">
    <property type="entry name" value="gelsolin_like"/>
    <property type="match status" value="1"/>
</dbReference>
<feature type="region of interest" description="Disordered" evidence="10">
    <location>
        <begin position="392"/>
        <end position="504"/>
    </location>
</feature>
<dbReference type="CDD" id="cd11288">
    <property type="entry name" value="gelsolin_S5_like"/>
    <property type="match status" value="1"/>
</dbReference>
<feature type="compositionally biased region" description="Basic and acidic residues" evidence="10">
    <location>
        <begin position="1178"/>
        <end position="1188"/>
    </location>
</feature>
<keyword evidence="7" id="KW-0472">Membrane</keyword>
<dbReference type="PANTHER" id="PTHR11977:SF136">
    <property type="entry name" value="LOW QUALITY PROTEIN: SUPERVILLIN"/>
    <property type="match status" value="1"/>
</dbReference>
<feature type="compositionally biased region" description="Basic and acidic residues" evidence="10">
    <location>
        <begin position="190"/>
        <end position="206"/>
    </location>
</feature>
<feature type="compositionally biased region" description="Low complexity" evidence="10">
    <location>
        <begin position="411"/>
        <end position="421"/>
    </location>
</feature>
<feature type="region of interest" description="Disordered" evidence="10">
    <location>
        <begin position="936"/>
        <end position="975"/>
    </location>
</feature>
<dbReference type="SUPFAM" id="SSF55753">
    <property type="entry name" value="Actin depolymerizing proteins"/>
    <property type="match status" value="4"/>
</dbReference>
<feature type="region of interest" description="Disordered" evidence="10">
    <location>
        <begin position="988"/>
        <end position="1073"/>
    </location>
</feature>
<dbReference type="SMART" id="SM00262">
    <property type="entry name" value="GEL"/>
    <property type="match status" value="4"/>
</dbReference>
<feature type="compositionally biased region" description="Polar residues" evidence="10">
    <location>
        <begin position="467"/>
        <end position="484"/>
    </location>
</feature>
<reference evidence="12" key="3">
    <citation type="submission" date="2025-09" db="UniProtKB">
        <authorList>
            <consortium name="Ensembl"/>
        </authorList>
    </citation>
    <scope>IDENTIFICATION</scope>
</reference>
<dbReference type="InterPro" id="IPR036886">
    <property type="entry name" value="Villin_headpiece_dom_sf"/>
</dbReference>
<dbReference type="SMART" id="SM00153">
    <property type="entry name" value="VHP"/>
    <property type="match status" value="1"/>
</dbReference>
<feature type="compositionally biased region" description="Basic and acidic residues" evidence="10">
    <location>
        <begin position="936"/>
        <end position="958"/>
    </location>
</feature>
<accession>A0AAR2L377</accession>
<dbReference type="Gene3D" id="3.40.20.10">
    <property type="entry name" value="Severin"/>
    <property type="match status" value="5"/>
</dbReference>
<feature type="compositionally biased region" description="Polar residues" evidence="10">
    <location>
        <begin position="1665"/>
        <end position="1686"/>
    </location>
</feature>
<evidence type="ECO:0000256" key="4">
    <source>
        <dbReference type="ARBA" id="ARBA00022467"/>
    </source>
</evidence>
<dbReference type="CDD" id="cd11293">
    <property type="entry name" value="gelsolin_S4_like"/>
    <property type="match status" value="1"/>
</dbReference>
<feature type="region of interest" description="Disordered" evidence="10">
    <location>
        <begin position="673"/>
        <end position="708"/>
    </location>
</feature>
<feature type="region of interest" description="Disordered" evidence="10">
    <location>
        <begin position="1445"/>
        <end position="1471"/>
    </location>
</feature>
<evidence type="ECO:0000256" key="2">
    <source>
        <dbReference type="ARBA" id="ARBA00004245"/>
    </source>
</evidence>
<feature type="compositionally biased region" description="Basic and acidic residues" evidence="10">
    <location>
        <begin position="1139"/>
        <end position="1149"/>
    </location>
</feature>
<evidence type="ECO:0000313" key="12">
    <source>
        <dbReference type="Ensembl" id="ENSPNAP00000070985.1"/>
    </source>
</evidence>
<dbReference type="GO" id="GO:0005737">
    <property type="term" value="C:cytoplasm"/>
    <property type="evidence" value="ECO:0007669"/>
    <property type="project" value="TreeGrafter"/>
</dbReference>
<dbReference type="InterPro" id="IPR007122">
    <property type="entry name" value="Villin/Gelsolin"/>
</dbReference>
<feature type="compositionally biased region" description="Polar residues" evidence="10">
    <location>
        <begin position="1031"/>
        <end position="1042"/>
    </location>
</feature>
<dbReference type="Pfam" id="PF02209">
    <property type="entry name" value="VHP"/>
    <property type="match status" value="1"/>
</dbReference>
<feature type="domain" description="HP" evidence="11">
    <location>
        <begin position="2903"/>
        <end position="2966"/>
    </location>
</feature>
<feature type="region of interest" description="Disordered" evidence="10">
    <location>
        <begin position="1483"/>
        <end position="1824"/>
    </location>
</feature>
<feature type="compositionally biased region" description="Basic and acidic residues" evidence="10">
    <location>
        <begin position="1255"/>
        <end position="1268"/>
    </location>
</feature>
<feature type="compositionally biased region" description="Low complexity" evidence="10">
    <location>
        <begin position="1741"/>
        <end position="1770"/>
    </location>
</feature>
<dbReference type="PROSITE" id="PS51089">
    <property type="entry name" value="HP"/>
    <property type="match status" value="1"/>
</dbReference>
<feature type="compositionally biased region" description="Polar residues" evidence="10">
    <location>
        <begin position="1777"/>
        <end position="1788"/>
    </location>
</feature>
<feature type="region of interest" description="Disordered" evidence="10">
    <location>
        <begin position="595"/>
        <end position="658"/>
    </location>
</feature>